<feature type="region of interest" description="Disordered" evidence="1">
    <location>
        <begin position="163"/>
        <end position="257"/>
    </location>
</feature>
<evidence type="ECO:0000256" key="1">
    <source>
        <dbReference type="SAM" id="MobiDB-lite"/>
    </source>
</evidence>
<evidence type="ECO:0000313" key="3">
    <source>
        <dbReference type="Proteomes" id="UP000318582"/>
    </source>
</evidence>
<dbReference type="EMBL" id="QEAQ01000004">
    <property type="protein sequence ID" value="TPX62133.1"/>
    <property type="molecule type" value="Genomic_DNA"/>
</dbReference>
<accession>A0A507EDD3</accession>
<gene>
    <name evidence="2" type="ORF">PhCBS80983_g00601</name>
</gene>
<sequence>MTTGAWDIPARETSHQHRHSRTLSASSPKWADASAPLTSPRSRKLSVFDVATSPMAVNFHTWRVNALTTNAYRQSLFLEHAQKALNHQAPAGFVKKALRILKDLELPAPPSHSPVGYGSLRSLLLAPTAHLSDAEWLIAIKTLLAPFPELIDEFKEAFGVREDETPQIDESASLADLPSDKPLVRRSSSKVQFDHPPTPGTDAHSSGNTYFPPTPAPLDTHVLPFEFDNTNSPMPMSPAVASASDADPATAIKSAEPEPNEVCLNGHYIAYDLHVAMMDRPNEMRDLVARNPEIFENVQHCCPTDEAWLELEDIFYVSRDEMDDLTWMKEIGARMESNPSLLAMLKELVGYDMHEEVLDAAEDSDSDESFEGDVEEPSEQRLEWLDKVVKMRDMPEIMARLENDYPQFFANVRKALTEEDETDYEHFMTAFFSSAGQLSDEEWEREIQRYLSRSKQLLGQLREIALYELDIDEEKVEPEQDLFEPVSADLVPPGHTSSVESRIEVKSRADLNTMRELETDHPLFFNLLRKHLNTRDDYHRFLRALYAPRESIADDKWEALITRRFLSTSRRLRQMFREVVDATVISTSEIMDSDDEDYLGRFEVPVRGLPDASQRLLRLQVAQPEVFGKIKRKLGDQYGRFTALMVTGRDELDDDHWAERIEAFLESDLTLTTEFARITGAQQLKKMPDAASGKTRDAGGAPSHIALPATIPTISYPGAGVTATNPASPTPSEASVQFAVREQLPSSVPQLEFYLDLKTAVDDDKIYGKLLHALIEREETEKIVAREREEGVVAASAAAAAGASPSLPTSFPLHGSAAQQASSTASNDQHISDMHAVLDVLHDVAGPSSDVTKRVESWIASRG</sequence>
<reference evidence="2 3" key="1">
    <citation type="journal article" date="2019" name="Sci. Rep.">
        <title>Comparative genomics of chytrid fungi reveal insights into the obligate biotrophic and pathogenic lifestyle of Synchytrium endobioticum.</title>
        <authorList>
            <person name="van de Vossenberg B.T.L.H."/>
            <person name="Warris S."/>
            <person name="Nguyen H.D.T."/>
            <person name="van Gent-Pelzer M.P.E."/>
            <person name="Joly D.L."/>
            <person name="van de Geest H.C."/>
            <person name="Bonants P.J.M."/>
            <person name="Smith D.S."/>
            <person name="Levesque C.A."/>
            <person name="van der Lee T.A.J."/>
        </authorList>
    </citation>
    <scope>NUCLEOTIDE SEQUENCE [LARGE SCALE GENOMIC DNA]</scope>
    <source>
        <strain evidence="2 3">CBS 809.83</strain>
    </source>
</reference>
<organism evidence="2 3">
    <name type="scientific">Powellomyces hirtus</name>
    <dbReference type="NCBI Taxonomy" id="109895"/>
    <lineage>
        <taxon>Eukaryota</taxon>
        <taxon>Fungi</taxon>
        <taxon>Fungi incertae sedis</taxon>
        <taxon>Chytridiomycota</taxon>
        <taxon>Chytridiomycota incertae sedis</taxon>
        <taxon>Chytridiomycetes</taxon>
        <taxon>Spizellomycetales</taxon>
        <taxon>Powellomycetaceae</taxon>
        <taxon>Powellomyces</taxon>
    </lineage>
</organism>
<keyword evidence="3" id="KW-1185">Reference proteome</keyword>
<feature type="region of interest" description="Disordered" evidence="1">
    <location>
        <begin position="1"/>
        <end position="37"/>
    </location>
</feature>
<name>A0A507EDD3_9FUNG</name>
<protein>
    <submittedName>
        <fullName evidence="2">Uncharacterized protein</fullName>
    </submittedName>
</protein>
<proteinExistence type="predicted"/>
<dbReference type="Proteomes" id="UP000318582">
    <property type="component" value="Unassembled WGS sequence"/>
</dbReference>
<feature type="compositionally biased region" description="Low complexity" evidence="1">
    <location>
        <begin position="232"/>
        <end position="249"/>
    </location>
</feature>
<evidence type="ECO:0000313" key="2">
    <source>
        <dbReference type="EMBL" id="TPX62133.1"/>
    </source>
</evidence>
<dbReference type="AlphaFoldDB" id="A0A507EDD3"/>
<comment type="caution">
    <text evidence="2">The sequence shown here is derived from an EMBL/GenBank/DDBJ whole genome shotgun (WGS) entry which is preliminary data.</text>
</comment>